<dbReference type="SMART" id="SM00862">
    <property type="entry name" value="Trans_reg_C"/>
    <property type="match status" value="1"/>
</dbReference>
<organism evidence="5 6">
    <name type="scientific">Natronospira elongata</name>
    <dbReference type="NCBI Taxonomy" id="3110268"/>
    <lineage>
        <taxon>Bacteria</taxon>
        <taxon>Pseudomonadati</taxon>
        <taxon>Pseudomonadota</taxon>
        <taxon>Gammaproteobacteria</taxon>
        <taxon>Natronospirales</taxon>
        <taxon>Natronospiraceae</taxon>
        <taxon>Natronospira</taxon>
    </lineage>
</organism>
<dbReference type="SUPFAM" id="SSF46894">
    <property type="entry name" value="C-terminal effector domain of the bipartite response regulators"/>
    <property type="match status" value="1"/>
</dbReference>
<reference evidence="5 6" key="1">
    <citation type="submission" date="2023-12" db="EMBL/GenBank/DDBJ databases">
        <title>Whole-genome sequencing of halo(alkali)philic microorganisms from hypersaline lakes.</title>
        <authorList>
            <person name="Sorokin D.Y."/>
            <person name="Merkel A.Y."/>
            <person name="Messina E."/>
            <person name="Yakimov M."/>
        </authorList>
    </citation>
    <scope>NUCLEOTIDE SEQUENCE [LARGE SCALE GENOMIC DNA]</scope>
    <source>
        <strain evidence="5 6">AB-CW1</strain>
    </source>
</reference>
<dbReference type="InterPro" id="IPR036388">
    <property type="entry name" value="WH-like_DNA-bd_sf"/>
</dbReference>
<dbReference type="Proteomes" id="UP001302316">
    <property type="component" value="Unassembled WGS sequence"/>
</dbReference>
<sequence>MGQAGKVIRIGQWRFLPERNLLLGRGERRELEHRLSVLLEYFCDHASAVLTKDRLLEAVWGPRIVGEESLSVAVSQLRRSLDDTARNPRFIRTVPGVGYQWIATVAREDGPRHRGLWLVAVMTAGLLVSTALVFWWLTGKSEPVVALAEENGPGSEARQLLASEKPEDWRRAVGLFRRVIEAEPDQVDAYLGLVEAKLRQLRYLDLPVAPHYSELEALLARALSIAPFHHQALLLYANLQFMHGQDYTAAEAAFLDLLSVQPNHAEGRLAYANYLLAFGRFEEAMTEVTTLRRHQPLFYAVPMVAWNYLMQGETELAWKEIQRITLTEPRSAAYHVSAQHIAFQRGDEFVAMEHLKALMTLAGIENERLARFEADFAEAGLAGVHARLLDERETAELGHYRPPLSWARYALVAGEYSQALDHLEAAREDSQEALLWLAVDPHYRALHAEPRFQAVLTSLGLTLPSN</sequence>
<dbReference type="Gene3D" id="1.25.40.10">
    <property type="entry name" value="Tetratricopeptide repeat domain"/>
    <property type="match status" value="1"/>
</dbReference>
<dbReference type="GO" id="GO:0000160">
    <property type="term" value="P:phosphorelay signal transduction system"/>
    <property type="evidence" value="ECO:0007669"/>
    <property type="project" value="InterPro"/>
</dbReference>
<dbReference type="RefSeq" id="WP_346051232.1">
    <property type="nucleotide sequence ID" value="NZ_JAYGII010000012.1"/>
</dbReference>
<keyword evidence="3" id="KW-0472">Membrane</keyword>
<name>A0AAP6MKD4_9GAMM</name>
<dbReference type="InterPro" id="IPR001867">
    <property type="entry name" value="OmpR/PhoB-type_DNA-bd"/>
</dbReference>
<dbReference type="GO" id="GO:0003677">
    <property type="term" value="F:DNA binding"/>
    <property type="evidence" value="ECO:0007669"/>
    <property type="project" value="UniProtKB-UniRule"/>
</dbReference>
<dbReference type="Pfam" id="PF00486">
    <property type="entry name" value="Trans_reg_C"/>
    <property type="match status" value="1"/>
</dbReference>
<evidence type="ECO:0000259" key="4">
    <source>
        <dbReference type="PROSITE" id="PS51755"/>
    </source>
</evidence>
<keyword evidence="6" id="KW-1185">Reference proteome</keyword>
<evidence type="ECO:0000256" key="3">
    <source>
        <dbReference type="SAM" id="Phobius"/>
    </source>
</evidence>
<dbReference type="PROSITE" id="PS51755">
    <property type="entry name" value="OMPR_PHOB"/>
    <property type="match status" value="1"/>
</dbReference>
<comment type="caution">
    <text evidence="5">The sequence shown here is derived from an EMBL/GenBank/DDBJ whole genome shotgun (WGS) entry which is preliminary data.</text>
</comment>
<evidence type="ECO:0000256" key="1">
    <source>
        <dbReference type="ARBA" id="ARBA00023125"/>
    </source>
</evidence>
<keyword evidence="1 2" id="KW-0238">DNA-binding</keyword>
<feature type="domain" description="OmpR/PhoB-type" evidence="4">
    <location>
        <begin position="5"/>
        <end position="103"/>
    </location>
</feature>
<dbReference type="Pfam" id="PF13432">
    <property type="entry name" value="TPR_16"/>
    <property type="match status" value="1"/>
</dbReference>
<dbReference type="SUPFAM" id="SSF48452">
    <property type="entry name" value="TPR-like"/>
    <property type="match status" value="1"/>
</dbReference>
<proteinExistence type="predicted"/>
<feature type="DNA-binding region" description="OmpR/PhoB-type" evidence="2">
    <location>
        <begin position="5"/>
        <end position="103"/>
    </location>
</feature>
<dbReference type="CDD" id="cd00383">
    <property type="entry name" value="trans_reg_C"/>
    <property type="match status" value="1"/>
</dbReference>
<dbReference type="AlphaFoldDB" id="A0AAP6MKD4"/>
<keyword evidence="3" id="KW-1133">Transmembrane helix</keyword>
<dbReference type="GO" id="GO:0006355">
    <property type="term" value="P:regulation of DNA-templated transcription"/>
    <property type="evidence" value="ECO:0007669"/>
    <property type="project" value="InterPro"/>
</dbReference>
<evidence type="ECO:0000313" key="5">
    <source>
        <dbReference type="EMBL" id="MEA5445603.1"/>
    </source>
</evidence>
<dbReference type="Gene3D" id="1.10.10.10">
    <property type="entry name" value="Winged helix-like DNA-binding domain superfamily/Winged helix DNA-binding domain"/>
    <property type="match status" value="1"/>
</dbReference>
<dbReference type="InterPro" id="IPR016032">
    <property type="entry name" value="Sig_transdc_resp-reg_C-effctor"/>
</dbReference>
<gene>
    <name evidence="5" type="ORF">VCB98_07215</name>
</gene>
<keyword evidence="3" id="KW-0812">Transmembrane</keyword>
<protein>
    <submittedName>
        <fullName evidence="5">Winged helix-turn-helix domain-containing protein</fullName>
    </submittedName>
</protein>
<evidence type="ECO:0000313" key="6">
    <source>
        <dbReference type="Proteomes" id="UP001302316"/>
    </source>
</evidence>
<feature type="transmembrane region" description="Helical" evidence="3">
    <location>
        <begin position="116"/>
        <end position="137"/>
    </location>
</feature>
<dbReference type="InterPro" id="IPR011990">
    <property type="entry name" value="TPR-like_helical_dom_sf"/>
</dbReference>
<dbReference type="EMBL" id="JAYGII010000012">
    <property type="protein sequence ID" value="MEA5445603.1"/>
    <property type="molecule type" value="Genomic_DNA"/>
</dbReference>
<accession>A0AAP6MKD4</accession>
<evidence type="ECO:0000256" key="2">
    <source>
        <dbReference type="PROSITE-ProRule" id="PRU01091"/>
    </source>
</evidence>